<keyword evidence="6 10" id="KW-0067">ATP-binding</keyword>
<evidence type="ECO:0000256" key="6">
    <source>
        <dbReference type="ARBA" id="ARBA00022840"/>
    </source>
</evidence>
<evidence type="ECO:0000256" key="1">
    <source>
        <dbReference type="ARBA" id="ARBA00005446"/>
    </source>
</evidence>
<keyword evidence="2" id="KW-0479">Metal-binding</keyword>
<dbReference type="STRING" id="1156394.T0PSH2"/>
<evidence type="ECO:0000256" key="10">
    <source>
        <dbReference type="RuleBase" id="RU364117"/>
    </source>
</evidence>
<dbReference type="GO" id="GO:0005524">
    <property type="term" value="F:ATP binding"/>
    <property type="evidence" value="ECO:0007669"/>
    <property type="project" value="UniProtKB-KW"/>
</dbReference>
<dbReference type="InterPro" id="IPR027417">
    <property type="entry name" value="P-loop_NTPase"/>
</dbReference>
<feature type="domain" description="Helicase C-terminal" evidence="13">
    <location>
        <begin position="296"/>
        <end position="453"/>
    </location>
</feature>
<dbReference type="GO" id="GO:0000724">
    <property type="term" value="P:double-strand break repair via homologous recombination"/>
    <property type="evidence" value="ECO:0007669"/>
    <property type="project" value="TreeGrafter"/>
</dbReference>
<sequence length="674" mass="74279">MDAELATKEAALAEVELEMQLLLQRQMELQEEIDALRRRRKRQKTSAPEPTDAIEAIATVVVTPAMLAATLQHEFHLETFRPTQEAVIQTTLRKQDAFVIMRSGGGKSLCYQLPAVLEKAAGFTLVISPLVSLIHDQVMHFCRIYGDGAACTLTGETSRQDASAIYARLLGKDETPLLLLFVTPEKISGSKLLMSRLEKAYHAKRLQRFVIDEAHCCSQWGHDFRHDYAKLGILKRQFPAVPLLALTATATPSVIDDVKKLLEIPHCAFFHTSFLRPNLHYEVRRKDASDATATLDLVRCVQAFAPTSAGIVYCLSRKETETLAAALSEAGVAAGYYHAHHPDRHAVHTAWVAGNLQVMVATIAFGLGINKPDVRFVIHATMSKSLEGYYQESGRAGRDGAPAHCILYYRSMDVPRVAALVHAERDGLANFTSIVSYCSAREECRKVHMGAYFAETIDACGNSCDICDGAPASTSISSSDQAQQVLATLQAAKTKEKRYTLKQLVDECLLTKRGLQWPDTIDAKKVPKGVLRDVIEAWIVQLVQMRVLRWEFSFTAYATNTYVSPDYLAAKVLRGDLPDVPHLTLPCQVEDDRRGFLTMLRQTLSDARRVPPCSLWTHGQQEAVLALPTPISLADVDAIVGATCARDVFVIVGSSASATREAATTDNLIDLTDS</sequence>
<dbReference type="GO" id="GO:0005694">
    <property type="term" value="C:chromosome"/>
    <property type="evidence" value="ECO:0007669"/>
    <property type="project" value="TreeGrafter"/>
</dbReference>
<dbReference type="GO" id="GO:0043138">
    <property type="term" value="F:3'-5' DNA helicase activity"/>
    <property type="evidence" value="ECO:0007669"/>
    <property type="project" value="UniProtKB-EC"/>
</dbReference>
<dbReference type="GO" id="GO:0005737">
    <property type="term" value="C:cytoplasm"/>
    <property type="evidence" value="ECO:0007669"/>
    <property type="project" value="TreeGrafter"/>
</dbReference>
<dbReference type="Gene3D" id="3.40.50.300">
    <property type="entry name" value="P-loop containing nucleotide triphosphate hydrolases"/>
    <property type="match status" value="2"/>
</dbReference>
<dbReference type="RefSeq" id="XP_008621372.1">
    <property type="nucleotide sequence ID" value="XM_008623150.1"/>
</dbReference>
<dbReference type="SMART" id="SM00487">
    <property type="entry name" value="DEXDc"/>
    <property type="match status" value="1"/>
</dbReference>
<evidence type="ECO:0000256" key="8">
    <source>
        <dbReference type="ARBA" id="ARBA00023235"/>
    </source>
</evidence>
<dbReference type="GO" id="GO:0009378">
    <property type="term" value="F:four-way junction helicase activity"/>
    <property type="evidence" value="ECO:0007669"/>
    <property type="project" value="TreeGrafter"/>
</dbReference>
<protein>
    <recommendedName>
        <fullName evidence="10">ATP-dependent DNA helicase</fullName>
        <ecNumber evidence="10">5.6.2.4</ecNumber>
    </recommendedName>
</protein>
<keyword evidence="4 10" id="KW-0378">Hydrolase</keyword>
<gene>
    <name evidence="14" type="ORF">SDRG_16924</name>
</gene>
<dbReference type="FunCoup" id="T0PSH2">
    <property type="interactions" value="427"/>
</dbReference>
<keyword evidence="7" id="KW-0238">DNA-binding</keyword>
<evidence type="ECO:0000259" key="13">
    <source>
        <dbReference type="PROSITE" id="PS51194"/>
    </source>
</evidence>
<dbReference type="VEuPathDB" id="FungiDB:SDRG_16924"/>
<dbReference type="GO" id="GO:0003677">
    <property type="term" value="F:DNA binding"/>
    <property type="evidence" value="ECO:0007669"/>
    <property type="project" value="UniProtKB-KW"/>
</dbReference>
<feature type="domain" description="Helicase ATP-binding" evidence="12">
    <location>
        <begin position="88"/>
        <end position="268"/>
    </location>
</feature>
<keyword evidence="8" id="KW-0413">Isomerase</keyword>
<evidence type="ECO:0000256" key="9">
    <source>
        <dbReference type="ARBA" id="ARBA00034617"/>
    </source>
</evidence>
<dbReference type="InParanoid" id="T0PSH2"/>
<reference evidence="14 15" key="1">
    <citation type="submission" date="2012-04" db="EMBL/GenBank/DDBJ databases">
        <title>The Genome Sequence of Saprolegnia declina VS20.</title>
        <authorList>
            <consortium name="The Broad Institute Genome Sequencing Platform"/>
            <person name="Russ C."/>
            <person name="Nusbaum C."/>
            <person name="Tyler B."/>
            <person name="van West P."/>
            <person name="Dieguez-Uribeondo J."/>
            <person name="de Bruijn I."/>
            <person name="Tripathy S."/>
            <person name="Jiang R."/>
            <person name="Young S.K."/>
            <person name="Zeng Q."/>
            <person name="Gargeya S."/>
            <person name="Fitzgerald M."/>
            <person name="Haas B."/>
            <person name="Abouelleil A."/>
            <person name="Alvarado L."/>
            <person name="Arachchi H.M."/>
            <person name="Berlin A."/>
            <person name="Chapman S.B."/>
            <person name="Goldberg J."/>
            <person name="Griggs A."/>
            <person name="Gujja S."/>
            <person name="Hansen M."/>
            <person name="Howarth C."/>
            <person name="Imamovic A."/>
            <person name="Larimer J."/>
            <person name="McCowen C."/>
            <person name="Montmayeur A."/>
            <person name="Murphy C."/>
            <person name="Neiman D."/>
            <person name="Pearson M."/>
            <person name="Priest M."/>
            <person name="Roberts A."/>
            <person name="Saif S."/>
            <person name="Shea T."/>
            <person name="Sisk P."/>
            <person name="Sykes S."/>
            <person name="Wortman J."/>
            <person name="Nusbaum C."/>
            <person name="Birren B."/>
        </authorList>
    </citation>
    <scope>NUCLEOTIDE SEQUENCE [LARGE SCALE GENOMIC DNA]</scope>
    <source>
        <strain evidence="14 15">VS20</strain>
    </source>
</reference>
<dbReference type="GO" id="GO:0046872">
    <property type="term" value="F:metal ion binding"/>
    <property type="evidence" value="ECO:0007669"/>
    <property type="project" value="UniProtKB-KW"/>
</dbReference>
<dbReference type="CDD" id="cd18794">
    <property type="entry name" value="SF2_C_RecQ"/>
    <property type="match status" value="1"/>
</dbReference>
<dbReference type="InterPro" id="IPR011545">
    <property type="entry name" value="DEAD/DEAH_box_helicase_dom"/>
</dbReference>
<dbReference type="SMART" id="SM00490">
    <property type="entry name" value="HELICc"/>
    <property type="match status" value="1"/>
</dbReference>
<name>T0PSH2_SAPDV</name>
<dbReference type="InterPro" id="IPR004589">
    <property type="entry name" value="DNA_helicase_ATP-dep_RecQ"/>
</dbReference>
<dbReference type="EMBL" id="JH767294">
    <property type="protein sequence ID" value="EQC25201.1"/>
    <property type="molecule type" value="Genomic_DNA"/>
</dbReference>
<keyword evidence="10" id="KW-0539">Nucleus</keyword>
<keyword evidence="5 10" id="KW-0347">Helicase</keyword>
<evidence type="ECO:0000259" key="12">
    <source>
        <dbReference type="PROSITE" id="PS51192"/>
    </source>
</evidence>
<evidence type="ECO:0000256" key="11">
    <source>
        <dbReference type="SAM" id="Coils"/>
    </source>
</evidence>
<comment type="catalytic activity">
    <reaction evidence="10">
        <text>ATP + H2O = ADP + phosphate + H(+)</text>
        <dbReference type="Rhea" id="RHEA:13065"/>
        <dbReference type="ChEBI" id="CHEBI:15377"/>
        <dbReference type="ChEBI" id="CHEBI:15378"/>
        <dbReference type="ChEBI" id="CHEBI:30616"/>
        <dbReference type="ChEBI" id="CHEBI:43474"/>
        <dbReference type="ChEBI" id="CHEBI:456216"/>
    </reaction>
</comment>
<dbReference type="InterPro" id="IPR032284">
    <property type="entry name" value="RecQ_Zn-bd"/>
</dbReference>
<dbReference type="FunFam" id="3.40.50.300:FF:001389">
    <property type="entry name" value="ATP-dependent DNA helicase RecQ"/>
    <property type="match status" value="1"/>
</dbReference>
<dbReference type="InterPro" id="IPR001650">
    <property type="entry name" value="Helicase_C-like"/>
</dbReference>
<dbReference type="SUPFAM" id="SSF52540">
    <property type="entry name" value="P-loop containing nucleoside triphosphate hydrolases"/>
    <property type="match status" value="1"/>
</dbReference>
<comment type="subcellular location">
    <subcellularLocation>
        <location evidence="10">Nucleus</location>
    </subcellularLocation>
</comment>
<dbReference type="AlphaFoldDB" id="T0PSH2"/>
<dbReference type="GO" id="GO:0016887">
    <property type="term" value="F:ATP hydrolysis activity"/>
    <property type="evidence" value="ECO:0007669"/>
    <property type="project" value="RHEA"/>
</dbReference>
<dbReference type="GO" id="GO:0005634">
    <property type="term" value="C:nucleus"/>
    <property type="evidence" value="ECO:0007669"/>
    <property type="project" value="UniProtKB-SubCell"/>
</dbReference>
<evidence type="ECO:0000313" key="15">
    <source>
        <dbReference type="Proteomes" id="UP000030762"/>
    </source>
</evidence>
<dbReference type="InterPro" id="IPR014001">
    <property type="entry name" value="Helicase_ATP-bd"/>
</dbReference>
<dbReference type="PANTHER" id="PTHR13710">
    <property type="entry name" value="DNA HELICASE RECQ FAMILY MEMBER"/>
    <property type="match status" value="1"/>
</dbReference>
<evidence type="ECO:0000256" key="2">
    <source>
        <dbReference type="ARBA" id="ARBA00022723"/>
    </source>
</evidence>
<dbReference type="Pfam" id="PF00271">
    <property type="entry name" value="Helicase_C"/>
    <property type="match status" value="1"/>
</dbReference>
<dbReference type="NCBIfam" id="TIGR00614">
    <property type="entry name" value="recQ_fam"/>
    <property type="match status" value="1"/>
</dbReference>
<dbReference type="Pfam" id="PF16124">
    <property type="entry name" value="RecQ_Zn_bind"/>
    <property type="match status" value="1"/>
</dbReference>
<dbReference type="OrthoDB" id="10261556at2759"/>
<comment type="catalytic activity">
    <reaction evidence="9 10">
        <text>Couples ATP hydrolysis with the unwinding of duplex DNA by translocating in the 3'-5' direction.</text>
        <dbReference type="EC" id="5.6.2.4"/>
    </reaction>
</comment>
<organism evidence="14 15">
    <name type="scientific">Saprolegnia diclina (strain VS20)</name>
    <dbReference type="NCBI Taxonomy" id="1156394"/>
    <lineage>
        <taxon>Eukaryota</taxon>
        <taxon>Sar</taxon>
        <taxon>Stramenopiles</taxon>
        <taxon>Oomycota</taxon>
        <taxon>Saprolegniomycetes</taxon>
        <taxon>Saprolegniales</taxon>
        <taxon>Saprolegniaceae</taxon>
        <taxon>Saprolegnia</taxon>
    </lineage>
</organism>
<dbReference type="GeneID" id="19957651"/>
<dbReference type="Proteomes" id="UP000030762">
    <property type="component" value="Unassembled WGS sequence"/>
</dbReference>
<feature type="coiled-coil region" evidence="11">
    <location>
        <begin position="5"/>
        <end position="46"/>
    </location>
</feature>
<dbReference type="PANTHER" id="PTHR13710:SF105">
    <property type="entry name" value="ATP-DEPENDENT DNA HELICASE Q1"/>
    <property type="match status" value="1"/>
</dbReference>
<evidence type="ECO:0000256" key="4">
    <source>
        <dbReference type="ARBA" id="ARBA00022801"/>
    </source>
</evidence>
<evidence type="ECO:0000256" key="7">
    <source>
        <dbReference type="ARBA" id="ARBA00023125"/>
    </source>
</evidence>
<dbReference type="PROSITE" id="PS51192">
    <property type="entry name" value="HELICASE_ATP_BIND_1"/>
    <property type="match status" value="1"/>
</dbReference>
<evidence type="ECO:0000256" key="5">
    <source>
        <dbReference type="ARBA" id="ARBA00022806"/>
    </source>
</evidence>
<dbReference type="InterPro" id="IPR036388">
    <property type="entry name" value="WH-like_DNA-bd_sf"/>
</dbReference>
<keyword evidence="3 10" id="KW-0547">Nucleotide-binding</keyword>
<evidence type="ECO:0000313" key="14">
    <source>
        <dbReference type="EMBL" id="EQC25201.1"/>
    </source>
</evidence>
<evidence type="ECO:0000256" key="3">
    <source>
        <dbReference type="ARBA" id="ARBA00022741"/>
    </source>
</evidence>
<dbReference type="Pfam" id="PF00270">
    <property type="entry name" value="DEAD"/>
    <property type="match status" value="1"/>
</dbReference>
<dbReference type="OMA" id="FKLSTMV"/>
<comment type="similarity">
    <text evidence="1 10">Belongs to the helicase family. RecQ subfamily.</text>
</comment>
<keyword evidence="11" id="KW-0175">Coiled coil</keyword>
<keyword evidence="15" id="KW-1185">Reference proteome</keyword>
<accession>T0PSH2</accession>
<dbReference type="EC" id="5.6.2.4" evidence="10"/>
<dbReference type="Gene3D" id="1.10.10.10">
    <property type="entry name" value="Winged helix-like DNA-binding domain superfamily/Winged helix DNA-binding domain"/>
    <property type="match status" value="1"/>
</dbReference>
<proteinExistence type="inferred from homology"/>
<dbReference type="eggNOG" id="KOG0353">
    <property type="taxonomic scope" value="Eukaryota"/>
</dbReference>
<dbReference type="FunFam" id="3.40.50.300:FF:001456">
    <property type="entry name" value="ATP-dependent DNA helicase"/>
    <property type="match status" value="1"/>
</dbReference>
<dbReference type="PROSITE" id="PS51194">
    <property type="entry name" value="HELICASE_CTER"/>
    <property type="match status" value="1"/>
</dbReference>